<sequence>MDNLGFLERILKFHVEIVSLGDKMKNLDEIIKSSKDDIENVGDFLPYIGSLFRAFKMKQFNKRLAKNENRIKGIYSVIPSESFEYFGIKIGTSVIQNILLDDEDEKTEYLLLGFENTVRNGFTDYDVTLLYFDLICELRSADLKRLVDLSHRNGQAPLVPIEDSSEQTFLSYIDRKLENKNLILRERTWGGLGGEYVENTDLSTVKITDLGNKLLDFISY</sequence>
<proteinExistence type="predicted"/>
<accession>A0A511W591</accession>
<organism evidence="1 2">
    <name type="scientific">Alkalibacillus haloalkaliphilus</name>
    <dbReference type="NCBI Taxonomy" id="94136"/>
    <lineage>
        <taxon>Bacteria</taxon>
        <taxon>Bacillati</taxon>
        <taxon>Bacillota</taxon>
        <taxon>Bacilli</taxon>
        <taxon>Bacillales</taxon>
        <taxon>Bacillaceae</taxon>
        <taxon>Alkalibacillus</taxon>
    </lineage>
</organism>
<dbReference type="EMBL" id="BJYA01000013">
    <property type="protein sequence ID" value="GEN46250.1"/>
    <property type="molecule type" value="Genomic_DNA"/>
</dbReference>
<dbReference type="AlphaFoldDB" id="A0A511W591"/>
<gene>
    <name evidence="1" type="ORF">AHA02nite_20260</name>
</gene>
<reference evidence="1 2" key="1">
    <citation type="submission" date="2019-07" db="EMBL/GenBank/DDBJ databases">
        <title>Whole genome shotgun sequence of Alkalibacillus haloalkaliphilus NBRC 103110.</title>
        <authorList>
            <person name="Hosoyama A."/>
            <person name="Uohara A."/>
            <person name="Ohji S."/>
            <person name="Ichikawa N."/>
        </authorList>
    </citation>
    <scope>NUCLEOTIDE SEQUENCE [LARGE SCALE GENOMIC DNA]</scope>
    <source>
        <strain evidence="1 2">NBRC 103110</strain>
    </source>
</reference>
<keyword evidence="2" id="KW-1185">Reference proteome</keyword>
<name>A0A511W591_9BACI</name>
<evidence type="ECO:0000313" key="2">
    <source>
        <dbReference type="Proteomes" id="UP000321440"/>
    </source>
</evidence>
<evidence type="ECO:0000313" key="1">
    <source>
        <dbReference type="EMBL" id="GEN46250.1"/>
    </source>
</evidence>
<dbReference type="Proteomes" id="UP000321440">
    <property type="component" value="Unassembled WGS sequence"/>
</dbReference>
<comment type="caution">
    <text evidence="1">The sequence shown here is derived from an EMBL/GenBank/DDBJ whole genome shotgun (WGS) entry which is preliminary data.</text>
</comment>
<protein>
    <submittedName>
        <fullName evidence="1">Uncharacterized protein</fullName>
    </submittedName>
</protein>